<evidence type="ECO:0000256" key="1">
    <source>
        <dbReference type="ARBA" id="ARBA00001946"/>
    </source>
</evidence>
<dbReference type="PANTHER" id="PTHR42904">
    <property type="entry name" value="NUDIX HYDROLASE, NUDC SUBFAMILY"/>
    <property type="match status" value="1"/>
</dbReference>
<dbReference type="SUPFAM" id="SSF55811">
    <property type="entry name" value="Nudix"/>
    <property type="match status" value="1"/>
</dbReference>
<evidence type="ECO:0000256" key="3">
    <source>
        <dbReference type="ARBA" id="ARBA00022801"/>
    </source>
</evidence>
<organism evidence="6 7">
    <name type="scientific">Trichlorobacter thiogenes</name>
    <dbReference type="NCBI Taxonomy" id="115783"/>
    <lineage>
        <taxon>Bacteria</taxon>
        <taxon>Pseudomonadati</taxon>
        <taxon>Thermodesulfobacteriota</taxon>
        <taxon>Desulfuromonadia</taxon>
        <taxon>Geobacterales</taxon>
        <taxon>Geobacteraceae</taxon>
        <taxon>Trichlorobacter</taxon>
    </lineage>
</organism>
<dbReference type="PRINTS" id="PR00502">
    <property type="entry name" value="NUDIXFAMILY"/>
</dbReference>
<dbReference type="GO" id="GO:0006742">
    <property type="term" value="P:NADP+ catabolic process"/>
    <property type="evidence" value="ECO:0007669"/>
    <property type="project" value="TreeGrafter"/>
</dbReference>
<dbReference type="InterPro" id="IPR050241">
    <property type="entry name" value="NAD-cap_RNA_hydrolase_NudC"/>
</dbReference>
<sequence length="187" mass="21434">MLKEKDSQMTRESDASIKYCPQCGSQALTWPSPKHFTCADCGFVLYLNIAAAVAVIIECQGKILLGVRRYEPKKGMLDLPGGFVDPAETAEQAVCRELKEELAIELYDELRYLFSFPNKYRYRGIEYDTLDLIYLVRLNKFPQFTAGDDLAEALWVDRNALDYQKIGFDSLRQALRRYLEVSPVPEK</sequence>
<gene>
    <name evidence="6" type="ORF">SAMN02745119_00758</name>
</gene>
<proteinExistence type="predicted"/>
<dbReference type="AlphaFoldDB" id="A0A1T4L4U0"/>
<dbReference type="GO" id="GO:0005829">
    <property type="term" value="C:cytosol"/>
    <property type="evidence" value="ECO:0007669"/>
    <property type="project" value="TreeGrafter"/>
</dbReference>
<keyword evidence="3" id="KW-0378">Hydrolase</keyword>
<evidence type="ECO:0000313" key="7">
    <source>
        <dbReference type="Proteomes" id="UP000190102"/>
    </source>
</evidence>
<name>A0A1T4L4U0_9BACT</name>
<keyword evidence="7" id="KW-1185">Reference proteome</keyword>
<dbReference type="STRING" id="115783.SAMN02745119_00758"/>
<dbReference type="Gene3D" id="3.90.79.10">
    <property type="entry name" value="Nucleoside Triphosphate Pyrophosphohydrolase"/>
    <property type="match status" value="1"/>
</dbReference>
<evidence type="ECO:0000259" key="5">
    <source>
        <dbReference type="PROSITE" id="PS51462"/>
    </source>
</evidence>
<dbReference type="InterPro" id="IPR015797">
    <property type="entry name" value="NUDIX_hydrolase-like_dom_sf"/>
</dbReference>
<evidence type="ECO:0000256" key="2">
    <source>
        <dbReference type="ARBA" id="ARBA00022723"/>
    </source>
</evidence>
<dbReference type="EMBL" id="FUWR01000002">
    <property type="protein sequence ID" value="SJZ49530.1"/>
    <property type="molecule type" value="Genomic_DNA"/>
</dbReference>
<reference evidence="7" key="1">
    <citation type="submission" date="2017-02" db="EMBL/GenBank/DDBJ databases">
        <authorList>
            <person name="Varghese N."/>
            <person name="Submissions S."/>
        </authorList>
    </citation>
    <scope>NUCLEOTIDE SEQUENCE [LARGE SCALE GENOMIC DNA]</scope>
    <source>
        <strain evidence="7">ATCC BAA-34</strain>
    </source>
</reference>
<dbReference type="PROSITE" id="PS51462">
    <property type="entry name" value="NUDIX"/>
    <property type="match status" value="1"/>
</dbReference>
<evidence type="ECO:0000256" key="4">
    <source>
        <dbReference type="ARBA" id="ARBA00022842"/>
    </source>
</evidence>
<dbReference type="Pfam" id="PF00293">
    <property type="entry name" value="NUDIX"/>
    <property type="match status" value="1"/>
</dbReference>
<evidence type="ECO:0000313" key="6">
    <source>
        <dbReference type="EMBL" id="SJZ49530.1"/>
    </source>
</evidence>
<feature type="domain" description="Nudix hydrolase" evidence="5">
    <location>
        <begin position="46"/>
        <end position="181"/>
    </location>
</feature>
<accession>A0A1T4L4U0</accession>
<dbReference type="InterPro" id="IPR000086">
    <property type="entry name" value="NUDIX_hydrolase_dom"/>
</dbReference>
<dbReference type="GO" id="GO:0019677">
    <property type="term" value="P:NAD+ catabolic process"/>
    <property type="evidence" value="ECO:0007669"/>
    <property type="project" value="TreeGrafter"/>
</dbReference>
<dbReference type="CDD" id="cd04681">
    <property type="entry name" value="NUDIX_Hydrolase"/>
    <property type="match status" value="1"/>
</dbReference>
<dbReference type="Proteomes" id="UP000190102">
    <property type="component" value="Unassembled WGS sequence"/>
</dbReference>
<protein>
    <submittedName>
        <fullName evidence="6">Mutator mutT protein</fullName>
    </submittedName>
</protein>
<keyword evidence="2" id="KW-0479">Metal-binding</keyword>
<dbReference type="InterPro" id="IPR020476">
    <property type="entry name" value="Nudix_hydrolase"/>
</dbReference>
<dbReference type="PANTHER" id="PTHR42904:SF12">
    <property type="entry name" value="ADP-RIBOSE PYROPHOSPHATASE-RELATED"/>
    <property type="match status" value="1"/>
</dbReference>
<dbReference type="GO" id="GO:0046872">
    <property type="term" value="F:metal ion binding"/>
    <property type="evidence" value="ECO:0007669"/>
    <property type="project" value="UniProtKB-KW"/>
</dbReference>
<comment type="cofactor">
    <cofactor evidence="1">
        <name>Mg(2+)</name>
        <dbReference type="ChEBI" id="CHEBI:18420"/>
    </cofactor>
</comment>
<keyword evidence="4" id="KW-0460">Magnesium</keyword>
<dbReference type="GO" id="GO:0035529">
    <property type="term" value="F:NADH pyrophosphatase activity"/>
    <property type="evidence" value="ECO:0007669"/>
    <property type="project" value="TreeGrafter"/>
</dbReference>